<dbReference type="AlphaFoldDB" id="A0A2P0QG66"/>
<reference evidence="1" key="1">
    <citation type="submission" date="2016-03" db="EMBL/GenBank/DDBJ databases">
        <title>The evolution of Pseudomonas syringae pv. actinidiae in New Zealand.</title>
        <authorList>
            <person name="Taiaroa G."/>
            <person name="Poulter R.T.M."/>
            <person name="Lamont I."/>
            <person name="Stockwell P."/>
            <person name="Butler M.I."/>
        </authorList>
    </citation>
    <scope>NUCLEOTIDE SEQUENCE</scope>
    <source>
        <strain evidence="1">RT849</strain>
    </source>
</reference>
<organism evidence="1">
    <name type="scientific">Pseudomonas syringae pv. actinidiae</name>
    <dbReference type="NCBI Taxonomy" id="103796"/>
    <lineage>
        <taxon>Bacteria</taxon>
        <taxon>Pseudomonadati</taxon>
        <taxon>Pseudomonadota</taxon>
        <taxon>Gammaproteobacteria</taxon>
        <taxon>Pseudomonadales</taxon>
        <taxon>Pseudomonadaceae</taxon>
        <taxon>Pseudomonas</taxon>
        <taxon>Pseudomonas syringae</taxon>
    </lineage>
</organism>
<sequence>MQNRQIVKIYEAFTENDVNLHLELGWVIIAVVSGDRFDPNEGKELGPVYVMGLPSNPEED</sequence>
<dbReference type="RefSeq" id="WP_058432267.1">
    <property type="nucleotide sequence ID" value="NZ_CP017009.1"/>
</dbReference>
<protein>
    <submittedName>
        <fullName evidence="1">Uncharacterized protein</fullName>
    </submittedName>
</protein>
<accession>A0A2P0QG66</accession>
<dbReference type="EMBL" id="KX009065">
    <property type="protein sequence ID" value="ARO45393.1"/>
    <property type="molecule type" value="Genomic_DNA"/>
</dbReference>
<proteinExistence type="predicted"/>
<name>A0A2P0QG66_PSESF</name>
<evidence type="ECO:0000313" key="1">
    <source>
        <dbReference type="EMBL" id="ARO45393.1"/>
    </source>
</evidence>